<dbReference type="Pfam" id="PF14730">
    <property type="entry name" value="DUF4468"/>
    <property type="match status" value="1"/>
</dbReference>
<dbReference type="EMBL" id="AEPE02000006">
    <property type="protein sequence ID" value="EFZ36258.1"/>
    <property type="molecule type" value="Genomic_DNA"/>
</dbReference>
<proteinExistence type="predicted"/>
<comment type="caution">
    <text evidence="3">The sequence shown here is derived from an EMBL/GenBank/DDBJ whole genome shotgun (WGS) entry which is preliminary data.</text>
</comment>
<evidence type="ECO:0000259" key="2">
    <source>
        <dbReference type="Pfam" id="PF14730"/>
    </source>
</evidence>
<dbReference type="Gene3D" id="3.30.530.80">
    <property type="match status" value="1"/>
</dbReference>
<feature type="domain" description="DUF4468" evidence="2">
    <location>
        <begin position="60"/>
        <end position="144"/>
    </location>
</feature>
<feature type="chain" id="PRO_5003221537" description="DUF4468 domain-containing protein" evidence="1">
    <location>
        <begin position="20"/>
        <end position="226"/>
    </location>
</feature>
<keyword evidence="1" id="KW-0732">Signal</keyword>
<dbReference type="Proteomes" id="UP000005580">
    <property type="component" value="Unassembled WGS sequence"/>
</dbReference>
<dbReference type="eggNOG" id="ENOG503160Y">
    <property type="taxonomic scope" value="Bacteria"/>
</dbReference>
<sequence length="226" mass="25029">MKKLLLCAVMLLLAVGVNAQLMRAKELEKYAKEKYGEKWNDAAKNLAGQLQLDKNNALTYTQIIEVPEKTKTQLYVILNYWYSNTFGSGKSVIQLNDKEAGVIIAKGYVDAIAVHAGGTNSYTVNLTPIIKTDIKEGKVRVTYTVPFYDVDKMAGGGILGAMNGSRGTLVQENWPIEKCFPFAEKDSHKKTSAKALVMAHAYSNVIMDKIEEAVKNGVSNNENEEW</sequence>
<organism evidence="3 4">
    <name type="scientific">Hoylesella oralis ATCC 33269</name>
    <dbReference type="NCBI Taxonomy" id="873533"/>
    <lineage>
        <taxon>Bacteria</taxon>
        <taxon>Pseudomonadati</taxon>
        <taxon>Bacteroidota</taxon>
        <taxon>Bacteroidia</taxon>
        <taxon>Bacteroidales</taxon>
        <taxon>Prevotellaceae</taxon>
        <taxon>Hoylesella</taxon>
    </lineage>
</organism>
<reference evidence="3" key="1">
    <citation type="submission" date="2011-01" db="EMBL/GenBank/DDBJ databases">
        <authorList>
            <person name="Muzny D."/>
            <person name="Qin X."/>
            <person name="Buhay C."/>
            <person name="Dugan-Rocha S."/>
            <person name="Ding Y."/>
            <person name="Chen G."/>
            <person name="Hawes A."/>
            <person name="Holder M."/>
            <person name="Jhangiani S."/>
            <person name="Johnson A."/>
            <person name="Khan Z."/>
            <person name="Li Z."/>
            <person name="Liu W."/>
            <person name="Liu X."/>
            <person name="Perez L."/>
            <person name="Shen H."/>
            <person name="Wang Q."/>
            <person name="Watt J."/>
            <person name="Xi L."/>
            <person name="Xin Y."/>
            <person name="Zhou J."/>
            <person name="Deng J."/>
            <person name="Jiang H."/>
            <person name="Liu Y."/>
            <person name="Qu J."/>
            <person name="Song X.-Z."/>
            <person name="Zhang L."/>
            <person name="Villasana D."/>
            <person name="Johnson A."/>
            <person name="Liu J."/>
            <person name="Liyanage D."/>
            <person name="Lorensuhewa L."/>
            <person name="Robinson T."/>
            <person name="Song A."/>
            <person name="Song B.-B."/>
            <person name="Dinh H."/>
            <person name="Thornton R."/>
            <person name="Coyle M."/>
            <person name="Francisco L."/>
            <person name="Jackson L."/>
            <person name="Javaid M."/>
            <person name="Korchina V."/>
            <person name="Kovar C."/>
            <person name="Mata R."/>
            <person name="Mathew T."/>
            <person name="Ngo R."/>
            <person name="Nguyen L."/>
            <person name="Nguyen N."/>
            <person name="Okwuonu G."/>
            <person name="Ongeri F."/>
            <person name="Pham C."/>
            <person name="Simmons D."/>
            <person name="Wilczek-Boney K."/>
            <person name="Hale W."/>
            <person name="Jakkamsetti A."/>
            <person name="Pham P."/>
            <person name="Ruth R."/>
            <person name="San Lucas F."/>
            <person name="Warren J."/>
            <person name="Zhang J."/>
            <person name="Zhao Z."/>
            <person name="Zhou C."/>
            <person name="Zhu D."/>
            <person name="Lee S."/>
            <person name="Bess C."/>
            <person name="Blankenburg K."/>
            <person name="Forbes L."/>
            <person name="Fu Q."/>
            <person name="Gubbala S."/>
            <person name="Hirani K."/>
            <person name="Jayaseelan J.C."/>
            <person name="Lara F."/>
            <person name="Munidasa M."/>
            <person name="Palculict T."/>
            <person name="Patil S."/>
            <person name="Pu L.-L."/>
            <person name="Saada N."/>
            <person name="Tang L."/>
            <person name="Weissenberger G."/>
            <person name="Zhu Y."/>
            <person name="Hemphill L."/>
            <person name="Shang Y."/>
            <person name="Youmans B."/>
            <person name="Ayvaz T."/>
            <person name="Ross M."/>
            <person name="Santibanez J."/>
            <person name="Aqrawi P."/>
            <person name="Gross S."/>
            <person name="Joshi V."/>
            <person name="Fowler G."/>
            <person name="Nazareth L."/>
            <person name="Reid J."/>
            <person name="Worley K."/>
            <person name="Petrosino J."/>
            <person name="Highlander S."/>
            <person name="Gibbs R."/>
        </authorList>
    </citation>
    <scope>NUCLEOTIDE SEQUENCE [LARGE SCALE GENOMIC DNA]</scope>
    <source>
        <strain evidence="3">ATCC 33269</strain>
    </source>
</reference>
<dbReference type="HOGENOM" id="CLU_1217830_0_0_10"/>
<dbReference type="CDD" id="cd12190">
    <property type="entry name" value="Bacova_04320_like"/>
    <property type="match status" value="1"/>
</dbReference>
<dbReference type="AlphaFoldDB" id="E7RSQ7"/>
<evidence type="ECO:0000256" key="1">
    <source>
        <dbReference type="SAM" id="SignalP"/>
    </source>
</evidence>
<protein>
    <recommendedName>
        <fullName evidence="2">DUF4468 domain-containing protein</fullName>
    </recommendedName>
</protein>
<evidence type="ECO:0000313" key="3">
    <source>
        <dbReference type="EMBL" id="EFZ36258.1"/>
    </source>
</evidence>
<name>E7RSQ7_9BACT</name>
<feature type="signal peptide" evidence="1">
    <location>
        <begin position="1"/>
        <end position="19"/>
    </location>
</feature>
<evidence type="ECO:0000313" key="4">
    <source>
        <dbReference type="Proteomes" id="UP000005580"/>
    </source>
</evidence>
<accession>E7RSQ7</accession>
<gene>
    <name evidence="3" type="ORF">HMPREF0663_12325</name>
</gene>
<dbReference type="InterPro" id="IPR027823">
    <property type="entry name" value="DUF4468"/>
</dbReference>
<dbReference type="RefSeq" id="WP_004370554.1">
    <property type="nucleotide sequence ID" value="NZ_GL833119.1"/>
</dbReference>
<keyword evidence="4" id="KW-1185">Reference proteome</keyword>